<organism evidence="1 2">
    <name type="scientific">Dentiscutata erythropus</name>
    <dbReference type="NCBI Taxonomy" id="1348616"/>
    <lineage>
        <taxon>Eukaryota</taxon>
        <taxon>Fungi</taxon>
        <taxon>Fungi incertae sedis</taxon>
        <taxon>Mucoromycota</taxon>
        <taxon>Glomeromycotina</taxon>
        <taxon>Glomeromycetes</taxon>
        <taxon>Diversisporales</taxon>
        <taxon>Gigasporaceae</taxon>
        <taxon>Dentiscutata</taxon>
    </lineage>
</organism>
<dbReference type="EMBL" id="CAJVPY010017744">
    <property type="protein sequence ID" value="CAG8763427.1"/>
    <property type="molecule type" value="Genomic_DNA"/>
</dbReference>
<dbReference type="AlphaFoldDB" id="A0A9N9NTV3"/>
<comment type="caution">
    <text evidence="1">The sequence shown here is derived from an EMBL/GenBank/DDBJ whole genome shotgun (WGS) entry which is preliminary data.</text>
</comment>
<dbReference type="OrthoDB" id="10430495at2759"/>
<keyword evidence="2" id="KW-1185">Reference proteome</keyword>
<name>A0A9N9NTV3_9GLOM</name>
<accession>A0A9N9NTV3</accession>
<feature type="non-terminal residue" evidence="1">
    <location>
        <position position="595"/>
    </location>
</feature>
<proteinExistence type="predicted"/>
<gene>
    <name evidence="1" type="ORF">DERYTH_LOCUS18031</name>
</gene>
<dbReference type="Proteomes" id="UP000789405">
    <property type="component" value="Unassembled WGS sequence"/>
</dbReference>
<evidence type="ECO:0000313" key="2">
    <source>
        <dbReference type="Proteomes" id="UP000789405"/>
    </source>
</evidence>
<reference evidence="1" key="1">
    <citation type="submission" date="2021-06" db="EMBL/GenBank/DDBJ databases">
        <authorList>
            <person name="Kallberg Y."/>
            <person name="Tangrot J."/>
            <person name="Rosling A."/>
        </authorList>
    </citation>
    <scope>NUCLEOTIDE SEQUENCE</scope>
    <source>
        <strain evidence="1">MA453B</strain>
    </source>
</reference>
<evidence type="ECO:0000313" key="1">
    <source>
        <dbReference type="EMBL" id="CAG8763427.1"/>
    </source>
</evidence>
<protein>
    <submittedName>
        <fullName evidence="1">1825_t:CDS:1</fullName>
    </submittedName>
</protein>
<sequence length="595" mass="69764">MKTDKIKIATLNVEGFNGLSNFEGFDGSSNFEGFDESLSVEEFFEVDESDESLSYVDLAERHRDHIKKYLWKYESFWSSNTAILAGNENVHFKDIEEIENGISVSVIYYDMKFRITNIYIPPINELDLFNLFNNWIPYRLENTINVIVCESEINLGTIYGEELLSGFKNVVDILGKQFIQREQKNYLSDCVFIDDDYTNFCKKVEIYFDEFSRPLVVCSLESYTWKLNKLLLEDPKVLRNFPEEITSVNTVFEWDHLKNHFQSVFRSYKLDKTLVELNKRSTAFDPNISDINNDLSHLDQKVQENLIKGGWAEKSERATLKVRDPSAPNSTDPKEILTYIKTYYKDLFKEDPIDFDIATEITDCLPRVTEEQNNSLIEEITYDGTNKYLGFNIDCKGRFEKGFWDKMAEDIKKTMREIDKVYDEQSSEDKMCIIRIAKSRLLSKIWYTAYLLPLTDRQITELSNLIMNWIKNKLPPESNDIELPRLKDMLDARLGRIWLKLLTSNDLWANIERELIDKKLEELGISVNEALQYPAEFKLWPSEWMPYFKAWERLNGIVLSTDPWPWNLDSIEVADLNAENYSLMAAIKYLGNYDD</sequence>